<proteinExistence type="predicted"/>
<sequence length="348" mass="36127">MTSKVTPRRGPARSASSPFIGEPLPMGMFSDIFGIGQIASGAMGLAGTYATNSAAMDRQREAEQYNSAATLQSQAYNSQAVQQAQAYNTASVQEQQAYNTSQMLQAQAYNSAEAVKGRDFSAGQQLEAENFNAAQSSLNRQFQENMSNTAYQRATADMKAAGINPMVAYQQGGASSPAGSQAGIGALGGPNASSGAASSGAASSGPAHSSPLGAPGVAQTQSYAAALGSAFEYARTKADVDLKSTQEDNIEAQTGQSKALTKVAEAQVDTVRAQAERERAQARDYDKSVWERGERQRVAVQGQGQVSVRGPLGVGATFNPAGIASQVSDAWSGAMTTAKGWYNMITGD</sequence>
<feature type="compositionally biased region" description="Basic residues" evidence="1">
    <location>
        <begin position="1"/>
        <end position="11"/>
    </location>
</feature>
<name>A0A4V1F5C8_9VIRU</name>
<feature type="region of interest" description="Disordered" evidence="1">
    <location>
        <begin position="172"/>
        <end position="215"/>
    </location>
</feature>
<dbReference type="Proteomes" id="UP000323833">
    <property type="component" value="Segment"/>
</dbReference>
<accession>A0A4V1F5C8</accession>
<protein>
    <submittedName>
        <fullName evidence="2">DNA pilot protein</fullName>
    </submittedName>
</protein>
<dbReference type="EMBL" id="MK249136">
    <property type="protein sequence ID" value="QCQ84613.1"/>
    <property type="molecule type" value="Genomic_DNA"/>
</dbReference>
<feature type="region of interest" description="Disordered" evidence="1">
    <location>
        <begin position="1"/>
        <end position="20"/>
    </location>
</feature>
<reference evidence="2" key="1">
    <citation type="submission" date="2018-12" db="EMBL/GenBank/DDBJ databases">
        <title>Singled stranded DNA viruses identified in blackflies (Austrosimulium ungulatum) sampled in New Zealand.</title>
        <authorList>
            <person name="Kraberger S."/>
            <person name="Fontenele R.S."/>
            <person name="Schmidlin K."/>
            <person name="Walters M."/>
            <person name="Varsani A."/>
        </authorList>
    </citation>
    <scope>NUCLEOTIDE SEQUENCE [LARGE SCALE GENOMIC DNA]</scope>
    <source>
        <strain evidence="2">021</strain>
    </source>
</reference>
<evidence type="ECO:0000313" key="2">
    <source>
        <dbReference type="EMBL" id="QCQ84613.1"/>
    </source>
</evidence>
<organism evidence="2">
    <name type="scientific">Blackfly microvirus SF02</name>
    <dbReference type="NCBI Taxonomy" id="2576452"/>
    <lineage>
        <taxon>Viruses</taxon>
        <taxon>Monodnaviria</taxon>
        <taxon>Sangervirae</taxon>
        <taxon>Phixviricota</taxon>
        <taxon>Malgrandaviricetes</taxon>
        <taxon>Petitvirales</taxon>
        <taxon>Microviridae</taxon>
        <taxon>Microvirus</taxon>
    </lineage>
</organism>
<evidence type="ECO:0000256" key="1">
    <source>
        <dbReference type="SAM" id="MobiDB-lite"/>
    </source>
</evidence>